<dbReference type="Pfam" id="PF00702">
    <property type="entry name" value="Hydrolase"/>
    <property type="match status" value="1"/>
</dbReference>
<dbReference type="SUPFAM" id="SSF56784">
    <property type="entry name" value="HAD-like"/>
    <property type="match status" value="1"/>
</dbReference>
<dbReference type="GO" id="GO:0016787">
    <property type="term" value="F:hydrolase activity"/>
    <property type="evidence" value="ECO:0007669"/>
    <property type="project" value="UniProtKB-KW"/>
</dbReference>
<dbReference type="InterPro" id="IPR023214">
    <property type="entry name" value="HAD_sf"/>
</dbReference>
<accession>A0ABS4S183</accession>
<dbReference type="SFLD" id="SFLDS00003">
    <property type="entry name" value="Haloacid_Dehalogenase"/>
    <property type="match status" value="1"/>
</dbReference>
<dbReference type="InterPro" id="IPR006439">
    <property type="entry name" value="HAD-SF_hydro_IA"/>
</dbReference>
<dbReference type="SFLD" id="SFLDG01129">
    <property type="entry name" value="C1.5:_HAD__Beta-PGM__Phosphata"/>
    <property type="match status" value="1"/>
</dbReference>
<dbReference type="PANTHER" id="PTHR47478">
    <property type="match status" value="1"/>
</dbReference>
<dbReference type="NCBIfam" id="TIGR01549">
    <property type="entry name" value="HAD-SF-IA-v1"/>
    <property type="match status" value="1"/>
</dbReference>
<dbReference type="Gene3D" id="3.40.50.1000">
    <property type="entry name" value="HAD superfamily/HAD-like"/>
    <property type="match status" value="1"/>
</dbReference>
<organism evidence="1 2">
    <name type="scientific">Paenibacillus xylanexedens</name>
    <dbReference type="NCBI Taxonomy" id="528191"/>
    <lineage>
        <taxon>Bacteria</taxon>
        <taxon>Bacillati</taxon>
        <taxon>Bacillota</taxon>
        <taxon>Bacilli</taxon>
        <taxon>Bacillales</taxon>
        <taxon>Paenibacillaceae</taxon>
        <taxon>Paenibacillus</taxon>
    </lineage>
</organism>
<sequence length="249" mass="28946">MQSNKKIVYDKKNIFFDVDDTLYDHLQPLRGALQYVLGLPDDFPYAEAYHRFRYYSDWLSAQEDLSAVPEPDAVERMRRRRFELTMEEFGLPLQLGQAEELQAQYLSRQFEMVPFEGAYELIRRLQAEGHTVGLITNGEGEHQRRKLEALDVLSLVDEHMVFISGMTGYAKPDRRLFEYVSQQSGTDARSSYYIGDSWRNDVVGAVDAGWTVIWFNHREALPESDHQPHFVASSYEEISRILTFECVQA</sequence>
<evidence type="ECO:0000313" key="1">
    <source>
        <dbReference type="EMBL" id="MBP2248893.1"/>
    </source>
</evidence>
<dbReference type="PANTHER" id="PTHR47478:SF1">
    <property type="entry name" value="PYRIMIDINE 5'-NUCLEOTIDASE YJJG"/>
    <property type="match status" value="1"/>
</dbReference>
<dbReference type="InterPro" id="IPR052550">
    <property type="entry name" value="Pyrimidine_5'-ntase_YjjG"/>
</dbReference>
<proteinExistence type="predicted"/>
<keyword evidence="1" id="KW-0378">Hydrolase</keyword>
<dbReference type="Gene3D" id="1.20.120.710">
    <property type="entry name" value="Haloacid dehalogenase hydrolase-like domain"/>
    <property type="match status" value="1"/>
</dbReference>
<dbReference type="Proteomes" id="UP000810207">
    <property type="component" value="Unassembled WGS sequence"/>
</dbReference>
<dbReference type="InterPro" id="IPR036412">
    <property type="entry name" value="HAD-like_sf"/>
</dbReference>
<comment type="caution">
    <text evidence="1">The sequence shown here is derived from an EMBL/GenBank/DDBJ whole genome shotgun (WGS) entry which is preliminary data.</text>
</comment>
<protein>
    <submittedName>
        <fullName evidence="1">Hydrolase of the HAD superfamily</fullName>
    </submittedName>
</protein>
<keyword evidence="2" id="KW-1185">Reference proteome</keyword>
<gene>
    <name evidence="1" type="ORF">J2Z28_005587</name>
</gene>
<dbReference type="EMBL" id="JAGIKV010000029">
    <property type="protein sequence ID" value="MBP2248893.1"/>
    <property type="molecule type" value="Genomic_DNA"/>
</dbReference>
<evidence type="ECO:0000313" key="2">
    <source>
        <dbReference type="Proteomes" id="UP000810207"/>
    </source>
</evidence>
<name>A0ABS4S183_PAEXY</name>
<dbReference type="RefSeq" id="WP_211085254.1">
    <property type="nucleotide sequence ID" value="NZ_CBCSLC010000058.1"/>
</dbReference>
<reference evidence="1 2" key="1">
    <citation type="submission" date="2021-03" db="EMBL/GenBank/DDBJ databases">
        <title>Genomic Encyclopedia of Type Strains, Phase IV (KMG-IV): sequencing the most valuable type-strain genomes for metagenomic binning, comparative biology and taxonomic classification.</title>
        <authorList>
            <person name="Goeker M."/>
        </authorList>
    </citation>
    <scope>NUCLEOTIDE SEQUENCE [LARGE SCALE GENOMIC DNA]</scope>
    <source>
        <strain evidence="1 2">DSM 21292</strain>
    </source>
</reference>